<dbReference type="EMBL" id="BLAY01000002">
    <property type="protein sequence ID" value="GET35573.1"/>
    <property type="molecule type" value="Genomic_DNA"/>
</dbReference>
<dbReference type="RefSeq" id="WP_226573332.1">
    <property type="nucleotide sequence ID" value="NZ_BLAY01000002.1"/>
</dbReference>
<dbReference type="InterPro" id="IPR018711">
    <property type="entry name" value="NAGPA"/>
</dbReference>
<keyword evidence="3" id="KW-1185">Reference proteome</keyword>
<sequence>MPGRKHQLYLTLSIVPIIATSLWLGQNAIASLSTSVAIPQQLVPAKPMTVLSQQLPVSVPNDTSFQRNLRQGNQIAVNGRILPVVWSQRQLSVSDKTIRTGISDTGLMRTIGAELLSTWNTTAQPVQWFSQAQTQPLILATWLTSQYRYLDITDLATAMGWQLQADGTTLRINLPPAKLQDMRQEQLLWRQNSPASSSLPIVVDLDRPTPWQVSQEGNVVKVTIDAATDPAILQRTVPGNGTPSIESGIADTVQTQPDQLLPPPPPAELCPIPQTPCPINLESTSNQTTIRTNIPSGLRPRVWSLSNPYRLVIDFQPETMVERDIVWATGLRYRQQYIEIKDASSGKQVASRFPVVWLEINPRQPGLTIKPIWSNPSTLVGIAPLIQTAQQWQVAAAINAGFFNRNTQLPLGAIRRDGRWLSSPILNRGAIGWNDFGEVKIGHLSVENTIVTSGGERLPVTAVNSGYIQPGIALHTKEWGNTYTPLSDNETIVAIGNNQVISQSPAGSAGQTPFPIPPDGYLLVIRAKPELADKLAVGTTVRYESVPVPGEFVRYPQILGAGPVLLQNRQIVLDAKAEQFRDSFIEESAVRSAIAITASNTLLIVTVGNRTGGTGPTLREIAQIVQQMGAVDALNLDGGSSTSLYLGGQLLNRPPGTAARVHNGIGIFLNPRL</sequence>
<evidence type="ECO:0000259" key="1">
    <source>
        <dbReference type="Pfam" id="PF09992"/>
    </source>
</evidence>
<dbReference type="PANTHER" id="PTHR40446:SF2">
    <property type="entry name" value="N-ACETYLGLUCOSAMINE-1-PHOSPHODIESTER ALPHA-N-ACETYLGLUCOSAMINIDASE"/>
    <property type="match status" value="1"/>
</dbReference>
<reference evidence="2" key="1">
    <citation type="submission" date="2019-10" db="EMBL/GenBank/DDBJ databases">
        <title>Draft genome sequece of Microseira wollei NIES-4236.</title>
        <authorList>
            <person name="Yamaguchi H."/>
            <person name="Suzuki S."/>
            <person name="Kawachi M."/>
        </authorList>
    </citation>
    <scope>NUCLEOTIDE SEQUENCE</scope>
    <source>
        <strain evidence="2">NIES-4236</strain>
    </source>
</reference>
<feature type="domain" description="Phosphodiester glycosidase" evidence="1">
    <location>
        <begin position="492"/>
        <end position="668"/>
    </location>
</feature>
<name>A0AAV3X0A1_9CYAN</name>
<gene>
    <name evidence="2" type="ORF">MiSe_03150</name>
</gene>
<dbReference type="AlphaFoldDB" id="A0AAV3X0A1"/>
<protein>
    <recommendedName>
        <fullName evidence="1">Phosphodiester glycosidase domain-containing protein</fullName>
    </recommendedName>
</protein>
<accession>A0AAV3X0A1</accession>
<organism evidence="2 3">
    <name type="scientific">Microseira wollei NIES-4236</name>
    <dbReference type="NCBI Taxonomy" id="2530354"/>
    <lineage>
        <taxon>Bacteria</taxon>
        <taxon>Bacillati</taxon>
        <taxon>Cyanobacteriota</taxon>
        <taxon>Cyanophyceae</taxon>
        <taxon>Oscillatoriophycideae</taxon>
        <taxon>Aerosakkonematales</taxon>
        <taxon>Aerosakkonemataceae</taxon>
        <taxon>Microseira</taxon>
    </lineage>
</organism>
<dbReference type="PANTHER" id="PTHR40446">
    <property type="entry name" value="N-ACETYLGLUCOSAMINE-1-PHOSPHODIESTER ALPHA-N-ACETYLGLUCOSAMINIDASE"/>
    <property type="match status" value="1"/>
</dbReference>
<evidence type="ECO:0000313" key="2">
    <source>
        <dbReference type="EMBL" id="GET35573.1"/>
    </source>
</evidence>
<dbReference type="Pfam" id="PF09992">
    <property type="entry name" value="NAGPA"/>
    <property type="match status" value="1"/>
</dbReference>
<dbReference type="Proteomes" id="UP001050975">
    <property type="component" value="Unassembled WGS sequence"/>
</dbReference>
<proteinExistence type="predicted"/>
<evidence type="ECO:0000313" key="3">
    <source>
        <dbReference type="Proteomes" id="UP001050975"/>
    </source>
</evidence>
<comment type="caution">
    <text evidence="2">The sequence shown here is derived from an EMBL/GenBank/DDBJ whole genome shotgun (WGS) entry which is preliminary data.</text>
</comment>